<reference evidence="1" key="1">
    <citation type="submission" date="2023-06" db="EMBL/GenBank/DDBJ databases">
        <title>Male Hemibagrus guttatus genome.</title>
        <authorList>
            <person name="Bian C."/>
        </authorList>
    </citation>
    <scope>NUCLEOTIDE SEQUENCE</scope>
    <source>
        <strain evidence="1">Male_cb2023</strain>
        <tissue evidence="1">Muscle</tissue>
    </source>
</reference>
<dbReference type="AlphaFoldDB" id="A0AAE0V5P2"/>
<proteinExistence type="predicted"/>
<feature type="non-terminal residue" evidence="1">
    <location>
        <position position="1"/>
    </location>
</feature>
<keyword evidence="2" id="KW-1185">Reference proteome</keyword>
<dbReference type="InterPro" id="IPR036397">
    <property type="entry name" value="RNaseH_sf"/>
</dbReference>
<evidence type="ECO:0000313" key="2">
    <source>
        <dbReference type="Proteomes" id="UP001274896"/>
    </source>
</evidence>
<dbReference type="Proteomes" id="UP001274896">
    <property type="component" value="Unassembled WGS sequence"/>
</dbReference>
<sequence>GKMGKRKDLSEFDKGQIVMARPLDQNISKTAVLVGCSWSAVVRIYQKWSKEGTEVKGGCVSLTWAPYGTRKHYWKKAIMLWAMFCWETLGSSIHVDATLTCTTYLSIVADHVHPFMKTVFPDGCGLFPQENVPCHKAKMVQEWIDERNNGFEVLTLVSKFPRSQSNRASVGCTGQTSPIHGVPTSQLAGLKGSAANILVPDTTAHLQGSGVHALMGQGCFGSKRRTNTILVRRS</sequence>
<organism evidence="1 2">
    <name type="scientific">Hemibagrus guttatus</name>
    <dbReference type="NCBI Taxonomy" id="175788"/>
    <lineage>
        <taxon>Eukaryota</taxon>
        <taxon>Metazoa</taxon>
        <taxon>Chordata</taxon>
        <taxon>Craniata</taxon>
        <taxon>Vertebrata</taxon>
        <taxon>Euteleostomi</taxon>
        <taxon>Actinopterygii</taxon>
        <taxon>Neopterygii</taxon>
        <taxon>Teleostei</taxon>
        <taxon>Ostariophysi</taxon>
        <taxon>Siluriformes</taxon>
        <taxon>Bagridae</taxon>
        <taxon>Hemibagrus</taxon>
    </lineage>
</organism>
<gene>
    <name evidence="1" type="ORF">QTP70_023867</name>
</gene>
<accession>A0AAE0V5P2</accession>
<name>A0AAE0V5P2_9TELE</name>
<evidence type="ECO:0000313" key="1">
    <source>
        <dbReference type="EMBL" id="KAK3543536.1"/>
    </source>
</evidence>
<protein>
    <submittedName>
        <fullName evidence="1">Uncharacterized protein</fullName>
    </submittedName>
</protein>
<dbReference type="GO" id="GO:0003676">
    <property type="term" value="F:nucleic acid binding"/>
    <property type="evidence" value="ECO:0007669"/>
    <property type="project" value="InterPro"/>
</dbReference>
<comment type="caution">
    <text evidence="1">The sequence shown here is derived from an EMBL/GenBank/DDBJ whole genome shotgun (WGS) entry which is preliminary data.</text>
</comment>
<dbReference type="EMBL" id="JAUCMX010000006">
    <property type="protein sequence ID" value="KAK3543536.1"/>
    <property type="molecule type" value="Genomic_DNA"/>
</dbReference>
<dbReference type="Gene3D" id="3.30.420.10">
    <property type="entry name" value="Ribonuclease H-like superfamily/Ribonuclease H"/>
    <property type="match status" value="1"/>
</dbReference>